<dbReference type="InterPro" id="IPR036390">
    <property type="entry name" value="WH_DNA-bd_sf"/>
</dbReference>
<gene>
    <name evidence="6" type="ORF">CLV38_11841</name>
</gene>
<dbReference type="EMBL" id="PVTO01000018">
    <property type="protein sequence ID" value="PRY81391.1"/>
    <property type="molecule type" value="Genomic_DNA"/>
</dbReference>
<sequence>MELKQLTYFIEVAEREHMSNAAQHLNVAQSAVSRQISNLEDELGVQLFERVGRNMKLLPIGHVLLTHARDMINLLDQTKQHIADFTAPETGIIKIGFPSSLAATLLPNLINAYSSDYPNVQFQLRQGSYQFLIDAIKSRELNLAFIGPVINDDPAIRGDILFSEKLLLLVSRQHKVANRESITLKELKDEDFILFPKGYILEKLVIDACHTEGFDPKVSTQGEDMDAIKGMVAAGIGITILPDSAITDYETDFLKCVPILDPHLERSVGMITPNTRELTPAETVFYRFVLDYFD</sequence>
<dbReference type="InterPro" id="IPR050950">
    <property type="entry name" value="HTH-type_LysR_regulators"/>
</dbReference>
<evidence type="ECO:0000313" key="6">
    <source>
        <dbReference type="EMBL" id="PRY81391.1"/>
    </source>
</evidence>
<evidence type="ECO:0000256" key="2">
    <source>
        <dbReference type="ARBA" id="ARBA00023015"/>
    </source>
</evidence>
<dbReference type="InterPro" id="IPR036388">
    <property type="entry name" value="WH-like_DNA-bd_sf"/>
</dbReference>
<name>A0A2T0W5N2_9LACT</name>
<evidence type="ECO:0000313" key="7">
    <source>
        <dbReference type="Proteomes" id="UP000238205"/>
    </source>
</evidence>
<dbReference type="GO" id="GO:0003700">
    <property type="term" value="F:DNA-binding transcription factor activity"/>
    <property type="evidence" value="ECO:0007669"/>
    <property type="project" value="InterPro"/>
</dbReference>
<dbReference type="Gene3D" id="1.10.10.10">
    <property type="entry name" value="Winged helix-like DNA-binding domain superfamily/Winged helix DNA-binding domain"/>
    <property type="match status" value="1"/>
</dbReference>
<keyword evidence="7" id="KW-1185">Reference proteome</keyword>
<evidence type="ECO:0000256" key="4">
    <source>
        <dbReference type="ARBA" id="ARBA00023163"/>
    </source>
</evidence>
<evidence type="ECO:0000256" key="1">
    <source>
        <dbReference type="ARBA" id="ARBA00009437"/>
    </source>
</evidence>
<dbReference type="InterPro" id="IPR000847">
    <property type="entry name" value="LysR_HTH_N"/>
</dbReference>
<dbReference type="PROSITE" id="PS50931">
    <property type="entry name" value="HTH_LYSR"/>
    <property type="match status" value="1"/>
</dbReference>
<dbReference type="PRINTS" id="PR00039">
    <property type="entry name" value="HTHLYSR"/>
</dbReference>
<comment type="caution">
    <text evidence="6">The sequence shown here is derived from an EMBL/GenBank/DDBJ whole genome shotgun (WGS) entry which is preliminary data.</text>
</comment>
<dbReference type="Proteomes" id="UP000238205">
    <property type="component" value="Unassembled WGS sequence"/>
</dbReference>
<feature type="domain" description="HTH lysR-type" evidence="5">
    <location>
        <begin position="1"/>
        <end position="58"/>
    </location>
</feature>
<reference evidence="6 7" key="1">
    <citation type="submission" date="2018-03" db="EMBL/GenBank/DDBJ databases">
        <title>Genomic Encyclopedia of Archaeal and Bacterial Type Strains, Phase II (KMG-II): from individual species to whole genera.</title>
        <authorList>
            <person name="Goeker M."/>
        </authorList>
    </citation>
    <scope>NUCLEOTIDE SEQUENCE [LARGE SCALE GENOMIC DNA]</scope>
    <source>
        <strain evidence="6 7">DSM 13175</strain>
    </source>
</reference>
<comment type="similarity">
    <text evidence="1">Belongs to the LysR transcriptional regulatory family.</text>
</comment>
<organism evidence="6 7">
    <name type="scientific">Alkalibacterium olivapovliticus</name>
    <dbReference type="NCBI Taxonomy" id="99907"/>
    <lineage>
        <taxon>Bacteria</taxon>
        <taxon>Bacillati</taxon>
        <taxon>Bacillota</taxon>
        <taxon>Bacilli</taxon>
        <taxon>Lactobacillales</taxon>
        <taxon>Carnobacteriaceae</taxon>
        <taxon>Alkalibacterium</taxon>
    </lineage>
</organism>
<keyword evidence="3" id="KW-0238">DNA-binding</keyword>
<dbReference type="AlphaFoldDB" id="A0A2T0W5N2"/>
<dbReference type="PANTHER" id="PTHR30419:SF28">
    <property type="entry name" value="HTH-TYPE TRANSCRIPTIONAL REGULATOR BSDA"/>
    <property type="match status" value="1"/>
</dbReference>
<dbReference type="Pfam" id="PF00126">
    <property type="entry name" value="HTH_1"/>
    <property type="match status" value="1"/>
</dbReference>
<evidence type="ECO:0000259" key="5">
    <source>
        <dbReference type="PROSITE" id="PS50931"/>
    </source>
</evidence>
<keyword evidence="2" id="KW-0805">Transcription regulation</keyword>
<dbReference type="SUPFAM" id="SSF53850">
    <property type="entry name" value="Periplasmic binding protein-like II"/>
    <property type="match status" value="1"/>
</dbReference>
<dbReference type="GO" id="GO:0003677">
    <property type="term" value="F:DNA binding"/>
    <property type="evidence" value="ECO:0007669"/>
    <property type="project" value="UniProtKB-KW"/>
</dbReference>
<dbReference type="OrthoDB" id="9803735at2"/>
<keyword evidence="4" id="KW-0804">Transcription</keyword>
<dbReference type="Pfam" id="PF03466">
    <property type="entry name" value="LysR_substrate"/>
    <property type="match status" value="1"/>
</dbReference>
<protein>
    <submittedName>
        <fullName evidence="6">LysR family transcriptional activator of glutamate synthase operon</fullName>
    </submittedName>
</protein>
<dbReference type="Gene3D" id="3.40.190.290">
    <property type="match status" value="1"/>
</dbReference>
<dbReference type="FunFam" id="1.10.10.10:FF:000001">
    <property type="entry name" value="LysR family transcriptional regulator"/>
    <property type="match status" value="1"/>
</dbReference>
<dbReference type="RefSeq" id="WP_106194520.1">
    <property type="nucleotide sequence ID" value="NZ_PVTO01000018.1"/>
</dbReference>
<proteinExistence type="inferred from homology"/>
<evidence type="ECO:0000256" key="3">
    <source>
        <dbReference type="ARBA" id="ARBA00023125"/>
    </source>
</evidence>
<dbReference type="PANTHER" id="PTHR30419">
    <property type="entry name" value="HTH-TYPE TRANSCRIPTIONAL REGULATOR YBHD"/>
    <property type="match status" value="1"/>
</dbReference>
<dbReference type="GO" id="GO:0005829">
    <property type="term" value="C:cytosol"/>
    <property type="evidence" value="ECO:0007669"/>
    <property type="project" value="TreeGrafter"/>
</dbReference>
<dbReference type="SUPFAM" id="SSF46785">
    <property type="entry name" value="Winged helix' DNA-binding domain"/>
    <property type="match status" value="1"/>
</dbReference>
<accession>A0A2T0W5N2</accession>
<dbReference type="InterPro" id="IPR005119">
    <property type="entry name" value="LysR_subst-bd"/>
</dbReference>